<evidence type="ECO:0000259" key="2">
    <source>
        <dbReference type="SMART" id="SM00507"/>
    </source>
</evidence>
<keyword evidence="3" id="KW-0378">Hydrolase</keyword>
<dbReference type="CDD" id="cd00085">
    <property type="entry name" value="HNHc"/>
    <property type="match status" value="1"/>
</dbReference>
<reference evidence="3 4" key="1">
    <citation type="submission" date="2023-04" db="EMBL/GenBank/DDBJ databases">
        <title>Complete genome sequence of Alisedimentitalea scapharcae.</title>
        <authorList>
            <person name="Rong J.-C."/>
            <person name="Yi M.-L."/>
            <person name="Zhao Q."/>
        </authorList>
    </citation>
    <scope>NUCLEOTIDE SEQUENCE [LARGE SCALE GENOMIC DNA]</scope>
    <source>
        <strain evidence="3 4">KCTC 42119</strain>
    </source>
</reference>
<feature type="region of interest" description="Disordered" evidence="1">
    <location>
        <begin position="61"/>
        <end position="113"/>
    </location>
</feature>
<evidence type="ECO:0000313" key="4">
    <source>
        <dbReference type="Proteomes" id="UP001623232"/>
    </source>
</evidence>
<feature type="compositionally biased region" description="Basic residues" evidence="1">
    <location>
        <begin position="77"/>
        <end position="86"/>
    </location>
</feature>
<dbReference type="InterPro" id="IPR002711">
    <property type="entry name" value="HNH"/>
</dbReference>
<feature type="compositionally biased region" description="Basic and acidic residues" evidence="1">
    <location>
        <begin position="67"/>
        <end position="76"/>
    </location>
</feature>
<feature type="domain" description="HNH nuclease" evidence="2">
    <location>
        <begin position="9"/>
        <end position="64"/>
    </location>
</feature>
<evidence type="ECO:0000256" key="1">
    <source>
        <dbReference type="SAM" id="MobiDB-lite"/>
    </source>
</evidence>
<dbReference type="Proteomes" id="UP001623232">
    <property type="component" value="Chromosome"/>
</dbReference>
<dbReference type="RefSeq" id="WP_406646937.1">
    <property type="nucleotide sequence ID" value="NZ_CP123584.1"/>
</dbReference>
<name>A0ABZ2XSI0_9RHOB</name>
<gene>
    <name evidence="3" type="ORF">QEZ52_00480</name>
</gene>
<dbReference type="Pfam" id="PF01844">
    <property type="entry name" value="HNH"/>
    <property type="match status" value="1"/>
</dbReference>
<dbReference type="GO" id="GO:0004519">
    <property type="term" value="F:endonuclease activity"/>
    <property type="evidence" value="ECO:0007669"/>
    <property type="project" value="UniProtKB-KW"/>
</dbReference>
<evidence type="ECO:0000313" key="3">
    <source>
        <dbReference type="EMBL" id="WZK89060.1"/>
    </source>
</evidence>
<keyword evidence="4" id="KW-1185">Reference proteome</keyword>
<proteinExistence type="predicted"/>
<dbReference type="SMART" id="SM00507">
    <property type="entry name" value="HNHc"/>
    <property type="match status" value="1"/>
</dbReference>
<keyword evidence="3" id="KW-0540">Nuclease</keyword>
<organism evidence="3 4">
    <name type="scientific">Aliisedimentitalea scapharcae</name>
    <dbReference type="NCBI Taxonomy" id="1524259"/>
    <lineage>
        <taxon>Bacteria</taxon>
        <taxon>Pseudomonadati</taxon>
        <taxon>Pseudomonadota</taxon>
        <taxon>Alphaproteobacteria</taxon>
        <taxon>Rhodobacterales</taxon>
        <taxon>Roseobacteraceae</taxon>
        <taxon>Aliisedimentitalea</taxon>
    </lineage>
</organism>
<protein>
    <submittedName>
        <fullName evidence="3">HNH endonuclease signature motif containing protein</fullName>
    </submittedName>
</protein>
<dbReference type="EMBL" id="CP123584">
    <property type="protein sequence ID" value="WZK89060.1"/>
    <property type="molecule type" value="Genomic_DNA"/>
</dbReference>
<keyword evidence="3" id="KW-0255">Endonuclease</keyword>
<dbReference type="Gene3D" id="1.10.30.50">
    <property type="match status" value="1"/>
</dbReference>
<accession>A0ABZ2XSI0</accession>
<dbReference type="InterPro" id="IPR003615">
    <property type="entry name" value="HNH_nuc"/>
</dbReference>
<sequence length="113" mass="12926">MTRRKRTTLQRAKIFDDHKGKCHICEEKIDGTREAWELEHVIPYEMTRDDTDENLAPAHVSCHRGKTRADKADIAKAKRVSAKHNGARMSKNPLPGGKNDRRKKKIDGTVVPR</sequence>